<dbReference type="EMBL" id="MGBR01000001">
    <property type="protein sequence ID" value="OGK73632.1"/>
    <property type="molecule type" value="Genomic_DNA"/>
</dbReference>
<evidence type="ECO:0000256" key="2">
    <source>
        <dbReference type="ARBA" id="ARBA00022679"/>
    </source>
</evidence>
<comment type="caution">
    <text evidence="6">The sequence shown here is derived from an EMBL/GenBank/DDBJ whole genome shotgun (WGS) entry which is preliminary data.</text>
</comment>
<name>A0A1F7L0I9_9BACT</name>
<evidence type="ECO:0000313" key="7">
    <source>
        <dbReference type="Proteomes" id="UP000177050"/>
    </source>
</evidence>
<evidence type="ECO:0000256" key="1">
    <source>
        <dbReference type="ARBA" id="ARBA00022603"/>
    </source>
</evidence>
<sequence>MSAFLYLFLLVLELLFLVGLSSYSIGLLYSSIMGAPYVPTSKKQIDTILERAKLKAGQRFIELGSGDGRIVRRAVQKYSVYGVGVDINVLLVLLSRIYAKKQHLSNISFRKENIFSTSLSEADVVYLFLMPDTIKKILQKFEKELKPSTLLISHGFKIPGWEKKQIDVIKSEPFSTFFYRV</sequence>
<accession>A0A1F7L0I9</accession>
<organism evidence="6 7">
    <name type="scientific">Candidatus Roizmanbacteria bacterium RIFOXYD1_FULL_38_12</name>
    <dbReference type="NCBI Taxonomy" id="1802093"/>
    <lineage>
        <taxon>Bacteria</taxon>
        <taxon>Candidatus Roizmaniibacteriota</taxon>
    </lineage>
</organism>
<dbReference type="SUPFAM" id="SSF53335">
    <property type="entry name" value="S-adenosyl-L-methionine-dependent methyltransferases"/>
    <property type="match status" value="1"/>
</dbReference>
<evidence type="ECO:0000256" key="4">
    <source>
        <dbReference type="SAM" id="Phobius"/>
    </source>
</evidence>
<feature type="domain" description="Methyltransferase" evidence="5">
    <location>
        <begin position="55"/>
        <end position="154"/>
    </location>
</feature>
<feature type="transmembrane region" description="Helical" evidence="4">
    <location>
        <begin position="6"/>
        <end position="29"/>
    </location>
</feature>
<gene>
    <name evidence="6" type="ORF">A3K52_02495</name>
</gene>
<keyword evidence="4" id="KW-0812">Transmembrane</keyword>
<dbReference type="Proteomes" id="UP000177050">
    <property type="component" value="Unassembled WGS sequence"/>
</dbReference>
<reference evidence="6 7" key="1">
    <citation type="journal article" date="2016" name="Nat. Commun.">
        <title>Thousands of microbial genomes shed light on interconnected biogeochemical processes in an aquifer system.</title>
        <authorList>
            <person name="Anantharaman K."/>
            <person name="Brown C.T."/>
            <person name="Hug L.A."/>
            <person name="Sharon I."/>
            <person name="Castelle C.J."/>
            <person name="Probst A.J."/>
            <person name="Thomas B.C."/>
            <person name="Singh A."/>
            <person name="Wilkins M.J."/>
            <person name="Karaoz U."/>
            <person name="Brodie E.L."/>
            <person name="Williams K.H."/>
            <person name="Hubbard S.S."/>
            <person name="Banfield J.F."/>
        </authorList>
    </citation>
    <scope>NUCLEOTIDE SEQUENCE [LARGE SCALE GENOMIC DNA]</scope>
</reference>
<keyword evidence="4" id="KW-0472">Membrane</keyword>
<protein>
    <recommendedName>
        <fullName evidence="5">Methyltransferase domain-containing protein</fullName>
    </recommendedName>
</protein>
<evidence type="ECO:0000256" key="3">
    <source>
        <dbReference type="ARBA" id="ARBA00022691"/>
    </source>
</evidence>
<proteinExistence type="predicted"/>
<keyword evidence="2" id="KW-0808">Transferase</keyword>
<dbReference type="InterPro" id="IPR026170">
    <property type="entry name" value="FAM173A/B"/>
</dbReference>
<keyword evidence="3" id="KW-0949">S-adenosyl-L-methionine</keyword>
<dbReference type="Pfam" id="PF13847">
    <property type="entry name" value="Methyltransf_31"/>
    <property type="match status" value="1"/>
</dbReference>
<dbReference type="AlphaFoldDB" id="A0A1F7L0I9"/>
<dbReference type="InterPro" id="IPR029063">
    <property type="entry name" value="SAM-dependent_MTases_sf"/>
</dbReference>
<dbReference type="InterPro" id="IPR025714">
    <property type="entry name" value="Methyltranfer_dom"/>
</dbReference>
<dbReference type="PANTHER" id="PTHR13610">
    <property type="entry name" value="METHYLTRANSFERASE DOMAIN-CONTAINING PROTEIN"/>
    <property type="match status" value="1"/>
</dbReference>
<dbReference type="PANTHER" id="PTHR13610:SF9">
    <property type="entry name" value="FI06469P"/>
    <property type="match status" value="1"/>
</dbReference>
<dbReference type="Gene3D" id="3.40.50.150">
    <property type="entry name" value="Vaccinia Virus protein VP39"/>
    <property type="match status" value="1"/>
</dbReference>
<dbReference type="CDD" id="cd02440">
    <property type="entry name" value="AdoMet_MTases"/>
    <property type="match status" value="1"/>
</dbReference>
<evidence type="ECO:0000259" key="5">
    <source>
        <dbReference type="Pfam" id="PF13847"/>
    </source>
</evidence>
<keyword evidence="1" id="KW-0489">Methyltransferase</keyword>
<dbReference type="GO" id="GO:0016279">
    <property type="term" value="F:protein-lysine N-methyltransferase activity"/>
    <property type="evidence" value="ECO:0007669"/>
    <property type="project" value="InterPro"/>
</dbReference>
<keyword evidence="4" id="KW-1133">Transmembrane helix</keyword>
<dbReference type="GO" id="GO:0032259">
    <property type="term" value="P:methylation"/>
    <property type="evidence" value="ECO:0007669"/>
    <property type="project" value="UniProtKB-KW"/>
</dbReference>
<evidence type="ECO:0000313" key="6">
    <source>
        <dbReference type="EMBL" id="OGK73632.1"/>
    </source>
</evidence>